<evidence type="ECO:0000313" key="1">
    <source>
        <dbReference type="EMBL" id="KAL1273841.1"/>
    </source>
</evidence>
<dbReference type="EMBL" id="JAYMGO010000005">
    <property type="protein sequence ID" value="KAL1273841.1"/>
    <property type="molecule type" value="Genomic_DNA"/>
</dbReference>
<reference evidence="1 2" key="1">
    <citation type="submission" date="2023-09" db="EMBL/GenBank/DDBJ databases">
        <authorList>
            <person name="Wang M."/>
        </authorList>
    </citation>
    <scope>NUCLEOTIDE SEQUENCE [LARGE SCALE GENOMIC DNA]</scope>
    <source>
        <strain evidence="1">GT-2023</strain>
        <tissue evidence="1">Liver</tissue>
    </source>
</reference>
<sequence>MLCLDVEHQAVTGSSVQCQIRLKLSILLCTKLCAFIHPAPRKTCLSISKPAVVGKPGPEVSICTLQSEVSKALEEKDLLLP</sequence>
<gene>
    <name evidence="1" type="ORF">QQF64_026655</name>
</gene>
<protein>
    <submittedName>
        <fullName evidence="1">Uncharacterized protein</fullName>
    </submittedName>
</protein>
<name>A0ABR3NAJ2_9TELE</name>
<organism evidence="1 2">
    <name type="scientific">Cirrhinus molitorella</name>
    <name type="common">mud carp</name>
    <dbReference type="NCBI Taxonomy" id="172907"/>
    <lineage>
        <taxon>Eukaryota</taxon>
        <taxon>Metazoa</taxon>
        <taxon>Chordata</taxon>
        <taxon>Craniata</taxon>
        <taxon>Vertebrata</taxon>
        <taxon>Euteleostomi</taxon>
        <taxon>Actinopterygii</taxon>
        <taxon>Neopterygii</taxon>
        <taxon>Teleostei</taxon>
        <taxon>Ostariophysi</taxon>
        <taxon>Cypriniformes</taxon>
        <taxon>Cyprinidae</taxon>
        <taxon>Labeoninae</taxon>
        <taxon>Labeonini</taxon>
        <taxon>Cirrhinus</taxon>
    </lineage>
</organism>
<evidence type="ECO:0000313" key="2">
    <source>
        <dbReference type="Proteomes" id="UP001558613"/>
    </source>
</evidence>
<proteinExistence type="predicted"/>
<keyword evidence="2" id="KW-1185">Reference proteome</keyword>
<accession>A0ABR3NAJ2</accession>
<dbReference type="Proteomes" id="UP001558613">
    <property type="component" value="Unassembled WGS sequence"/>
</dbReference>
<comment type="caution">
    <text evidence="1">The sequence shown here is derived from an EMBL/GenBank/DDBJ whole genome shotgun (WGS) entry which is preliminary data.</text>
</comment>